<dbReference type="PANTHER" id="PTHR24384:SF189">
    <property type="entry name" value="C2H2-TYPE DOMAIN-CONTAINING PROTEIN-RELATED"/>
    <property type="match status" value="1"/>
</dbReference>
<evidence type="ECO:0000256" key="8">
    <source>
        <dbReference type="ARBA" id="ARBA00023163"/>
    </source>
</evidence>
<dbReference type="RefSeq" id="XP_038832969.1">
    <property type="nucleotide sequence ID" value="XM_038977041.1"/>
</dbReference>
<feature type="region of interest" description="Disordered" evidence="12">
    <location>
        <begin position="199"/>
        <end position="247"/>
    </location>
</feature>
<keyword evidence="9" id="KW-0539">Nucleus</keyword>
<comment type="subcellular location">
    <subcellularLocation>
        <location evidence="1">Nucleus</location>
    </subcellularLocation>
</comment>
<dbReference type="SMART" id="SM00355">
    <property type="entry name" value="ZnF_C2H2"/>
    <property type="match status" value="4"/>
</dbReference>
<keyword evidence="3" id="KW-0677">Repeat</keyword>
<organism evidence="14 15">
    <name type="scientific">Salvelinus namaycush</name>
    <name type="common">Lake trout</name>
    <name type="synonym">Salmo namaycush</name>
    <dbReference type="NCBI Taxonomy" id="8040"/>
    <lineage>
        <taxon>Eukaryota</taxon>
        <taxon>Metazoa</taxon>
        <taxon>Chordata</taxon>
        <taxon>Craniata</taxon>
        <taxon>Vertebrata</taxon>
        <taxon>Euteleostomi</taxon>
        <taxon>Actinopterygii</taxon>
        <taxon>Neopterygii</taxon>
        <taxon>Teleostei</taxon>
        <taxon>Protacanthopterygii</taxon>
        <taxon>Salmoniformes</taxon>
        <taxon>Salmonidae</taxon>
        <taxon>Salmoninae</taxon>
        <taxon>Salvelinus</taxon>
    </lineage>
</organism>
<feature type="domain" description="C2H2-type" evidence="13">
    <location>
        <begin position="303"/>
        <end position="330"/>
    </location>
</feature>
<dbReference type="Pfam" id="PF00096">
    <property type="entry name" value="zf-C2H2"/>
    <property type="match status" value="2"/>
</dbReference>
<evidence type="ECO:0000256" key="12">
    <source>
        <dbReference type="SAM" id="MobiDB-lite"/>
    </source>
</evidence>
<accession>A0A8U0Q062</accession>
<proteinExistence type="predicted"/>
<evidence type="ECO:0000256" key="6">
    <source>
        <dbReference type="ARBA" id="ARBA00023015"/>
    </source>
</evidence>
<keyword evidence="4 10" id="KW-0863">Zinc-finger</keyword>
<keyword evidence="5" id="KW-0862">Zinc</keyword>
<feature type="domain" description="C2H2-type" evidence="13">
    <location>
        <begin position="361"/>
        <end position="384"/>
    </location>
</feature>
<dbReference type="Gene3D" id="3.30.160.60">
    <property type="entry name" value="Classic Zinc Finger"/>
    <property type="match status" value="2"/>
</dbReference>
<keyword evidence="7" id="KW-0238">DNA-binding</keyword>
<dbReference type="GO" id="GO:0008270">
    <property type="term" value="F:zinc ion binding"/>
    <property type="evidence" value="ECO:0007669"/>
    <property type="project" value="UniProtKB-KW"/>
</dbReference>
<reference evidence="15" key="1">
    <citation type="submission" date="2025-08" db="UniProtKB">
        <authorList>
            <consortium name="RefSeq"/>
        </authorList>
    </citation>
    <scope>IDENTIFICATION</scope>
    <source>
        <tissue evidence="15">White muscle</tissue>
    </source>
</reference>
<feature type="coiled-coil region" evidence="11">
    <location>
        <begin position="42"/>
        <end position="69"/>
    </location>
</feature>
<dbReference type="InterPro" id="IPR013087">
    <property type="entry name" value="Znf_C2H2_type"/>
</dbReference>
<keyword evidence="2" id="KW-0479">Metal-binding</keyword>
<dbReference type="KEGG" id="snh:120031335"/>
<keyword evidence="11" id="KW-0175">Coiled coil</keyword>
<feature type="region of interest" description="Disordered" evidence="12">
    <location>
        <begin position="96"/>
        <end position="118"/>
    </location>
</feature>
<dbReference type="GO" id="GO:0000981">
    <property type="term" value="F:DNA-binding transcription factor activity, RNA polymerase II-specific"/>
    <property type="evidence" value="ECO:0007669"/>
    <property type="project" value="TreeGrafter"/>
</dbReference>
<gene>
    <name evidence="15" type="primary">LOC120031335</name>
</gene>
<dbReference type="PANTHER" id="PTHR24384">
    <property type="entry name" value="FINGER PUTATIVE TRANSCRIPTION FACTOR FAMILY-RELATED"/>
    <property type="match status" value="1"/>
</dbReference>
<sequence>MLPNIKSLRMLLNRRLKAAVDELFGAVEATIAEYQQELCRSKEEKDRTVAEYQEKMSRSEEENARLQRLLDVVLKPEIKLQRLEDLQQLTLSISEEVSPEQQECSPGLGQEDPSQIKEEQEELWVISQRREQLQAMDYDTDYTDDSADTEAFISTARVKGDCNQNPSQSSHVYQILTQREENTDRDELPSTTMQIEQIKTENVSNSDSQPPSAVNSDWSETQSESGESVDRMESEEPPLKSKRTQTEVGPSFHVCTKVRESTELSHLKSPISSNAVRHCRICAKPFITMTSLVIHAHRHRQLSRCGICGRTFESVESLKEHLHFHVASTGSLSCYICGIRFTEDEEVLLEEHMRNHKLKLYRCLGCKERFDTRQGLTLHMSTHTRTLDQY</sequence>
<evidence type="ECO:0000256" key="4">
    <source>
        <dbReference type="ARBA" id="ARBA00022771"/>
    </source>
</evidence>
<evidence type="ECO:0000256" key="10">
    <source>
        <dbReference type="PROSITE-ProRule" id="PRU00042"/>
    </source>
</evidence>
<evidence type="ECO:0000259" key="13">
    <source>
        <dbReference type="PROSITE" id="PS50157"/>
    </source>
</evidence>
<evidence type="ECO:0000256" key="3">
    <source>
        <dbReference type="ARBA" id="ARBA00022737"/>
    </source>
</evidence>
<name>A0A8U0Q062_SALNM</name>
<dbReference type="PROSITE" id="PS00028">
    <property type="entry name" value="ZINC_FINGER_C2H2_1"/>
    <property type="match status" value="3"/>
</dbReference>
<keyword evidence="14" id="KW-1185">Reference proteome</keyword>
<evidence type="ECO:0000256" key="7">
    <source>
        <dbReference type="ARBA" id="ARBA00023125"/>
    </source>
</evidence>
<protein>
    <submittedName>
        <fullName evidence="15">Myoneurin-like</fullName>
    </submittedName>
</protein>
<evidence type="ECO:0000313" key="15">
    <source>
        <dbReference type="RefSeq" id="XP_038832969.1"/>
    </source>
</evidence>
<evidence type="ECO:0000256" key="11">
    <source>
        <dbReference type="SAM" id="Coils"/>
    </source>
</evidence>
<keyword evidence="8" id="KW-0804">Transcription</keyword>
<dbReference type="InterPro" id="IPR036236">
    <property type="entry name" value="Znf_C2H2_sf"/>
</dbReference>
<keyword evidence="6" id="KW-0805">Transcription regulation</keyword>
<evidence type="ECO:0000256" key="2">
    <source>
        <dbReference type="ARBA" id="ARBA00022723"/>
    </source>
</evidence>
<dbReference type="Proteomes" id="UP000808372">
    <property type="component" value="Chromosome 37"/>
</dbReference>
<dbReference type="GeneID" id="120031335"/>
<evidence type="ECO:0000256" key="9">
    <source>
        <dbReference type="ARBA" id="ARBA00023242"/>
    </source>
</evidence>
<dbReference type="AlphaFoldDB" id="A0A8U0Q062"/>
<feature type="compositionally biased region" description="Basic and acidic residues" evidence="12">
    <location>
        <begin position="228"/>
        <end position="239"/>
    </location>
</feature>
<dbReference type="InterPro" id="IPR050752">
    <property type="entry name" value="C2H2-ZF_domain"/>
</dbReference>
<dbReference type="SUPFAM" id="SSF57667">
    <property type="entry name" value="beta-beta-alpha zinc fingers"/>
    <property type="match status" value="2"/>
</dbReference>
<feature type="compositionally biased region" description="Polar residues" evidence="12">
    <location>
        <begin position="199"/>
        <end position="226"/>
    </location>
</feature>
<dbReference type="GO" id="GO:0005634">
    <property type="term" value="C:nucleus"/>
    <property type="evidence" value="ECO:0007669"/>
    <property type="project" value="UniProtKB-SubCell"/>
</dbReference>
<dbReference type="GO" id="GO:0000978">
    <property type="term" value="F:RNA polymerase II cis-regulatory region sequence-specific DNA binding"/>
    <property type="evidence" value="ECO:0007669"/>
    <property type="project" value="TreeGrafter"/>
</dbReference>
<evidence type="ECO:0000313" key="14">
    <source>
        <dbReference type="Proteomes" id="UP000808372"/>
    </source>
</evidence>
<evidence type="ECO:0000256" key="1">
    <source>
        <dbReference type="ARBA" id="ARBA00004123"/>
    </source>
</evidence>
<evidence type="ECO:0000256" key="5">
    <source>
        <dbReference type="ARBA" id="ARBA00022833"/>
    </source>
</evidence>
<dbReference type="PROSITE" id="PS50157">
    <property type="entry name" value="ZINC_FINGER_C2H2_2"/>
    <property type="match status" value="2"/>
</dbReference>